<feature type="domain" description="Glycosyltransferase subfamily 4-like N-terminal" evidence="3">
    <location>
        <begin position="17"/>
        <end position="180"/>
    </location>
</feature>
<comment type="caution">
    <text evidence="4">The sequence shown here is derived from an EMBL/GenBank/DDBJ whole genome shotgun (WGS) entry which is preliminary data.</text>
</comment>
<dbReference type="SUPFAM" id="SSF53756">
    <property type="entry name" value="UDP-Glycosyltransferase/glycogen phosphorylase"/>
    <property type="match status" value="1"/>
</dbReference>
<dbReference type="PANTHER" id="PTHR46401:SF2">
    <property type="entry name" value="GLYCOSYLTRANSFERASE WBBK-RELATED"/>
    <property type="match status" value="1"/>
</dbReference>
<name>A0A0G1JJR5_9BACT</name>
<keyword evidence="1 4" id="KW-0808">Transferase</keyword>
<dbReference type="GO" id="GO:0016757">
    <property type="term" value="F:glycosyltransferase activity"/>
    <property type="evidence" value="ECO:0007669"/>
    <property type="project" value="InterPro"/>
</dbReference>
<dbReference type="PANTHER" id="PTHR46401">
    <property type="entry name" value="GLYCOSYLTRANSFERASE WBBK-RELATED"/>
    <property type="match status" value="1"/>
</dbReference>
<gene>
    <name evidence="4" type="ORF">UW63_C0006G0002</name>
</gene>
<dbReference type="Gene3D" id="3.40.50.2000">
    <property type="entry name" value="Glycogen Phosphorylase B"/>
    <property type="match status" value="2"/>
</dbReference>
<evidence type="ECO:0000313" key="4">
    <source>
        <dbReference type="EMBL" id="KKT71861.1"/>
    </source>
</evidence>
<accession>A0A0G1JJR5</accession>
<evidence type="ECO:0000259" key="2">
    <source>
        <dbReference type="Pfam" id="PF00534"/>
    </source>
</evidence>
<sequence>MRIGIDARMYGPKVGGGGLGRYVEQLVTNLQEIDQENRYILFLKKENFEACKITNPNFEKRLANIHWYTFEEQKSLAKIIDVEKLDLVHFPHWNIPIFIRTPFITTIHDLILLDEPASARATTLGPIKYTLKRLAYRAVLHNAIFRSQKIITVSRATELSILKHFPKIDPKKINVVYEGVTPLQPPQSLPPLPTLLNVGNSYPHKNLKTLVDAFKIFSKKNPEAKLILAGRKDYFADELEKHSAGSERIEFVRDPSDEKLAELYSTAKIFVFPSRLEGFGLPGLEAMSVGTPIIAARAGSLPEVFGEAAEYFDPNSVSDLAETITKLWNNKEQQKKLVELGYEQIKKYSWQKMAGEIRKIYGDYRND</sequence>
<protein>
    <submittedName>
        <fullName evidence="4">Glycosyl transferase, group 1</fullName>
    </submittedName>
</protein>
<feature type="domain" description="Glycosyl transferase family 1" evidence="2">
    <location>
        <begin position="193"/>
        <end position="343"/>
    </location>
</feature>
<dbReference type="InterPro" id="IPR028098">
    <property type="entry name" value="Glyco_trans_4-like_N"/>
</dbReference>
<proteinExistence type="predicted"/>
<dbReference type="EMBL" id="LCJB01000006">
    <property type="protein sequence ID" value="KKT71861.1"/>
    <property type="molecule type" value="Genomic_DNA"/>
</dbReference>
<reference evidence="4 5" key="1">
    <citation type="journal article" date="2015" name="Nature">
        <title>rRNA introns, odd ribosomes, and small enigmatic genomes across a large radiation of phyla.</title>
        <authorList>
            <person name="Brown C.T."/>
            <person name="Hug L.A."/>
            <person name="Thomas B.C."/>
            <person name="Sharon I."/>
            <person name="Castelle C.J."/>
            <person name="Singh A."/>
            <person name="Wilkins M.J."/>
            <person name="Williams K.H."/>
            <person name="Banfield J.F."/>
        </authorList>
    </citation>
    <scope>NUCLEOTIDE SEQUENCE [LARGE SCALE GENOMIC DNA]</scope>
</reference>
<dbReference type="InterPro" id="IPR001296">
    <property type="entry name" value="Glyco_trans_1"/>
</dbReference>
<dbReference type="Pfam" id="PF13439">
    <property type="entry name" value="Glyco_transf_4"/>
    <property type="match status" value="1"/>
</dbReference>
<dbReference type="GO" id="GO:0009103">
    <property type="term" value="P:lipopolysaccharide biosynthetic process"/>
    <property type="evidence" value="ECO:0007669"/>
    <property type="project" value="TreeGrafter"/>
</dbReference>
<evidence type="ECO:0000259" key="3">
    <source>
        <dbReference type="Pfam" id="PF13439"/>
    </source>
</evidence>
<evidence type="ECO:0000256" key="1">
    <source>
        <dbReference type="ARBA" id="ARBA00022679"/>
    </source>
</evidence>
<dbReference type="Pfam" id="PF00534">
    <property type="entry name" value="Glycos_transf_1"/>
    <property type="match status" value="1"/>
</dbReference>
<dbReference type="Proteomes" id="UP000034154">
    <property type="component" value="Unassembled WGS sequence"/>
</dbReference>
<organism evidence="4 5">
    <name type="scientific">Candidatus Uhrbacteria bacterium GW2011_GWF2_44_350</name>
    <dbReference type="NCBI Taxonomy" id="1619000"/>
    <lineage>
        <taxon>Bacteria</taxon>
        <taxon>Candidatus Uhriibacteriota</taxon>
    </lineage>
</organism>
<dbReference type="AlphaFoldDB" id="A0A0G1JJR5"/>
<dbReference type="CDD" id="cd03809">
    <property type="entry name" value="GT4_MtfB-like"/>
    <property type="match status" value="1"/>
</dbReference>
<evidence type="ECO:0000313" key="5">
    <source>
        <dbReference type="Proteomes" id="UP000034154"/>
    </source>
</evidence>